<accession>A0AAD6Q055</accession>
<keyword evidence="1" id="KW-0732">Signal</keyword>
<gene>
    <name evidence="2" type="ORF">NC653_030186</name>
</gene>
<proteinExistence type="predicted"/>
<feature type="chain" id="PRO_5041909568" description="Secreted protein" evidence="1">
    <location>
        <begin position="25"/>
        <end position="120"/>
    </location>
</feature>
<organism evidence="2 3">
    <name type="scientific">Populus alba x Populus x berolinensis</name>
    <dbReference type="NCBI Taxonomy" id="444605"/>
    <lineage>
        <taxon>Eukaryota</taxon>
        <taxon>Viridiplantae</taxon>
        <taxon>Streptophyta</taxon>
        <taxon>Embryophyta</taxon>
        <taxon>Tracheophyta</taxon>
        <taxon>Spermatophyta</taxon>
        <taxon>Magnoliopsida</taxon>
        <taxon>eudicotyledons</taxon>
        <taxon>Gunneridae</taxon>
        <taxon>Pentapetalae</taxon>
        <taxon>rosids</taxon>
        <taxon>fabids</taxon>
        <taxon>Malpighiales</taxon>
        <taxon>Salicaceae</taxon>
        <taxon>Saliceae</taxon>
        <taxon>Populus</taxon>
    </lineage>
</organism>
<dbReference type="Proteomes" id="UP001164929">
    <property type="component" value="Chromosome 13"/>
</dbReference>
<comment type="caution">
    <text evidence="2">The sequence shown here is derived from an EMBL/GenBank/DDBJ whole genome shotgun (WGS) entry which is preliminary data.</text>
</comment>
<evidence type="ECO:0000313" key="2">
    <source>
        <dbReference type="EMBL" id="KAJ6974046.1"/>
    </source>
</evidence>
<dbReference type="AlphaFoldDB" id="A0AAD6Q055"/>
<reference evidence="2" key="1">
    <citation type="journal article" date="2023" name="Mol. Ecol. Resour.">
        <title>Chromosome-level genome assembly of a triploid poplar Populus alba 'Berolinensis'.</title>
        <authorList>
            <person name="Chen S."/>
            <person name="Yu Y."/>
            <person name="Wang X."/>
            <person name="Wang S."/>
            <person name="Zhang T."/>
            <person name="Zhou Y."/>
            <person name="He R."/>
            <person name="Meng N."/>
            <person name="Wang Y."/>
            <person name="Liu W."/>
            <person name="Liu Z."/>
            <person name="Liu J."/>
            <person name="Guo Q."/>
            <person name="Huang H."/>
            <person name="Sederoff R.R."/>
            <person name="Wang G."/>
            <person name="Qu G."/>
            <person name="Chen S."/>
        </authorList>
    </citation>
    <scope>NUCLEOTIDE SEQUENCE</scope>
    <source>
        <strain evidence="2">SC-2020</strain>
    </source>
</reference>
<evidence type="ECO:0008006" key="4">
    <source>
        <dbReference type="Google" id="ProtNLM"/>
    </source>
</evidence>
<feature type="signal peptide" evidence="1">
    <location>
        <begin position="1"/>
        <end position="24"/>
    </location>
</feature>
<name>A0AAD6Q055_9ROSI</name>
<evidence type="ECO:0000256" key="1">
    <source>
        <dbReference type="SAM" id="SignalP"/>
    </source>
</evidence>
<evidence type="ECO:0000313" key="3">
    <source>
        <dbReference type="Proteomes" id="UP001164929"/>
    </source>
</evidence>
<sequence>MVGGDWVLMVVVLASLPSYETGTARLSWCRGPMQFAALLTCPFRKDLATQLMTIPTNSTGGWACKKENRELTNVFVLISKKQIKTLKRGAMHGVGYELLDVLRIAVHFENKILKCSLNSR</sequence>
<keyword evidence="3" id="KW-1185">Reference proteome</keyword>
<protein>
    <recommendedName>
        <fullName evidence="4">Secreted protein</fullName>
    </recommendedName>
</protein>
<dbReference type="EMBL" id="JAQIZT010000013">
    <property type="protein sequence ID" value="KAJ6974046.1"/>
    <property type="molecule type" value="Genomic_DNA"/>
</dbReference>